<dbReference type="GO" id="GO:0008270">
    <property type="term" value="F:zinc ion binding"/>
    <property type="evidence" value="ECO:0007669"/>
    <property type="project" value="InterPro"/>
</dbReference>
<protein>
    <submittedName>
        <fullName evidence="4">C6 zinc finger domain-containing protein</fullName>
    </submittedName>
</protein>
<dbReference type="GO" id="GO:0001228">
    <property type="term" value="F:DNA-binding transcription activator activity, RNA polymerase II-specific"/>
    <property type="evidence" value="ECO:0007669"/>
    <property type="project" value="TreeGrafter"/>
</dbReference>
<dbReference type="InterPro" id="IPR021858">
    <property type="entry name" value="Fun_TF"/>
</dbReference>
<dbReference type="PROSITE" id="PS50048">
    <property type="entry name" value="ZN2_CY6_FUNGAL_2"/>
    <property type="match status" value="1"/>
</dbReference>
<keyword evidence="5" id="KW-1185">Reference proteome</keyword>
<dbReference type="PANTHER" id="PTHR47784">
    <property type="entry name" value="STEROL UPTAKE CONTROL PROTEIN 2"/>
    <property type="match status" value="1"/>
</dbReference>
<comment type="caution">
    <text evidence="4">The sequence shown here is derived from an EMBL/GenBank/DDBJ whole genome shotgun (WGS) entry which is preliminary data.</text>
</comment>
<organism evidence="4 5">
    <name type="scientific">Pleurostoma richardsiae</name>
    <dbReference type="NCBI Taxonomy" id="41990"/>
    <lineage>
        <taxon>Eukaryota</taxon>
        <taxon>Fungi</taxon>
        <taxon>Dikarya</taxon>
        <taxon>Ascomycota</taxon>
        <taxon>Pezizomycotina</taxon>
        <taxon>Sordariomycetes</taxon>
        <taxon>Sordariomycetidae</taxon>
        <taxon>Calosphaeriales</taxon>
        <taxon>Pleurostomataceae</taxon>
        <taxon>Pleurostoma</taxon>
    </lineage>
</organism>
<dbReference type="EMBL" id="JANBVO010000057">
    <property type="protein sequence ID" value="KAJ9132430.1"/>
    <property type="molecule type" value="Genomic_DNA"/>
</dbReference>
<dbReference type="InterPro" id="IPR036864">
    <property type="entry name" value="Zn2-C6_fun-type_DNA-bd_sf"/>
</dbReference>
<evidence type="ECO:0000313" key="5">
    <source>
        <dbReference type="Proteomes" id="UP001174694"/>
    </source>
</evidence>
<reference evidence="4" key="1">
    <citation type="submission" date="2022-07" db="EMBL/GenBank/DDBJ databases">
        <title>Fungi with potential for degradation of polypropylene.</title>
        <authorList>
            <person name="Gostincar C."/>
        </authorList>
    </citation>
    <scope>NUCLEOTIDE SEQUENCE</scope>
    <source>
        <strain evidence="4">EXF-13308</strain>
    </source>
</reference>
<accession>A0AA38VH41</accession>
<dbReference type="PANTHER" id="PTHR47784:SF5">
    <property type="entry name" value="STEROL UPTAKE CONTROL PROTEIN 2"/>
    <property type="match status" value="1"/>
</dbReference>
<dbReference type="PROSITE" id="PS00463">
    <property type="entry name" value="ZN2_CY6_FUNGAL_1"/>
    <property type="match status" value="1"/>
</dbReference>
<evidence type="ECO:0000256" key="2">
    <source>
        <dbReference type="SAM" id="MobiDB-lite"/>
    </source>
</evidence>
<name>A0AA38VH41_9PEZI</name>
<feature type="region of interest" description="Disordered" evidence="2">
    <location>
        <begin position="28"/>
        <end position="91"/>
    </location>
</feature>
<dbReference type="InterPro" id="IPR053157">
    <property type="entry name" value="Sterol_Uptake_Regulator"/>
</dbReference>
<dbReference type="CDD" id="cd00067">
    <property type="entry name" value="GAL4"/>
    <property type="match status" value="1"/>
</dbReference>
<gene>
    <name evidence="4" type="ORF">NKR23_g11204</name>
</gene>
<dbReference type="AlphaFoldDB" id="A0AA38VH41"/>
<sequence>MPRLGYTKSRNGCRKCRQRRVKCDEKRPCGACTRHGVPCSLVEDSTTSPEASQSGTPLPSTSKGTERRSNRASSGDPSGSARTLFGLDPAGPVDTPAVPLRAIAAAPSASIEGTPGDRSCEWVTDMELMHHYATKAYLTLPRTEEVARVWQIEVIELALLYKYLLHLALAYSAFHLAYLRPAQQVRYSYVAAHHQDLGLRDMRTALPALNAENCHALFMAGSLLAIGRFAALTIYAGDKDDERPNLEDIVDVFILLKGMNTVLAMWEKVIQTGHFNELFRASRANPESLPFLVEVSERLHQLRKQLRDRLVDQLPIATSIDSELLRLNNISQQAIDNSSDPELRIIMFWPITLSDTYIQMLRDRSPPALVVLGYYCVLVHMTESKAWFTRGWAPKLLRAIEAALPPEWTVLIDWPLEHIHNHTP</sequence>
<keyword evidence="1" id="KW-0539">Nucleus</keyword>
<evidence type="ECO:0000313" key="4">
    <source>
        <dbReference type="EMBL" id="KAJ9132430.1"/>
    </source>
</evidence>
<dbReference type="InterPro" id="IPR001138">
    <property type="entry name" value="Zn2Cys6_DnaBD"/>
</dbReference>
<evidence type="ECO:0000259" key="3">
    <source>
        <dbReference type="PROSITE" id="PS50048"/>
    </source>
</evidence>
<proteinExistence type="predicted"/>
<feature type="compositionally biased region" description="Polar residues" evidence="2">
    <location>
        <begin position="71"/>
        <end position="81"/>
    </location>
</feature>
<dbReference type="Proteomes" id="UP001174694">
    <property type="component" value="Unassembled WGS sequence"/>
</dbReference>
<evidence type="ECO:0000256" key="1">
    <source>
        <dbReference type="ARBA" id="ARBA00023242"/>
    </source>
</evidence>
<dbReference type="Gene3D" id="4.10.240.10">
    <property type="entry name" value="Zn(2)-C6 fungal-type DNA-binding domain"/>
    <property type="match status" value="1"/>
</dbReference>
<dbReference type="Pfam" id="PF00172">
    <property type="entry name" value="Zn_clus"/>
    <property type="match status" value="1"/>
</dbReference>
<feature type="domain" description="Zn(2)-C6 fungal-type" evidence="3">
    <location>
        <begin position="12"/>
        <end position="41"/>
    </location>
</feature>
<feature type="compositionally biased region" description="Polar residues" evidence="2">
    <location>
        <begin position="43"/>
        <end position="63"/>
    </location>
</feature>
<dbReference type="SUPFAM" id="SSF57701">
    <property type="entry name" value="Zn2/Cys6 DNA-binding domain"/>
    <property type="match status" value="1"/>
</dbReference>
<dbReference type="SMART" id="SM00066">
    <property type="entry name" value="GAL4"/>
    <property type="match status" value="1"/>
</dbReference>
<dbReference type="Pfam" id="PF11951">
    <property type="entry name" value="Fungal_trans_2"/>
    <property type="match status" value="1"/>
</dbReference>